<gene>
    <name evidence="1" type="ORF">FA95DRAFT_1530271</name>
</gene>
<evidence type="ECO:0000313" key="2">
    <source>
        <dbReference type="Proteomes" id="UP000814033"/>
    </source>
</evidence>
<evidence type="ECO:0000313" key="1">
    <source>
        <dbReference type="EMBL" id="KAI0054187.1"/>
    </source>
</evidence>
<comment type="caution">
    <text evidence="1">The sequence shown here is derived from an EMBL/GenBank/DDBJ whole genome shotgun (WGS) entry which is preliminary data.</text>
</comment>
<dbReference type="Proteomes" id="UP000814033">
    <property type="component" value="Unassembled WGS sequence"/>
</dbReference>
<protein>
    <submittedName>
        <fullName evidence="1">Ubiquitin carboxyl-terminal hydrolase 5</fullName>
    </submittedName>
</protein>
<keyword evidence="1" id="KW-0378">Hydrolase</keyword>
<sequence>METLDEKSNGGPSMEIDEAVSVRDHEAFAAKHMPDLGHEVKEFKVFTWKLSGWKKLDKKLTSPEFECGGHRWRILLFPFGNSNAPPNDTVSVYLDYADPKRAPEGWHACAQFALVISNPLDPTIYTVSHAHHRFIAEECDWGFTRFSELRKLFNVQDGHSRATIEDEQAEIAVFVRVLEDPTGVLWHNFVNYDSKKETGYVGLKNQGATCYMNSLLQSLYCTRYFRKAVYEIPTEDERPTESVALALQRVFYHLQTSDQPVGTTELTKSFGWTSLDSFLQHDVQEFNRVLQDKLESKMKGTTAEGAIGKLFVGKMKSYIKCVNVDFESSRIEDFNDLQLNVKGMKNLYESFKDFVAVETLDGENKYQAEGYGLQDARKGIIFQSFPPVLQLQLKRFEYDVQRDAMVKINDRHEFPFEIDLAEFLDETADKSKPWVYKLHGVLVHSGDLHGGHYFALIKPDAGSRWLKFDDDRVTPVTDREVLEENFGGEVMNGVPPALQRNQVRSMKRFSNAYMLVYIREALSEEVLPPFKEEDTPAHLKRRLDEERLQIEAKRREREEQHLFLTAKVITDETFSHHEGFDLATFDEKNWPPSELPSFRVLKQETFSTFKTRVAQHFNYPESQIRLWVLVNRQNKTVRPDTHIPENEPTLTVDVIRNNMAARQTDLRLYLDVIPDPSKVCAYSFVLIRSAHVSQQPEPPQGSIMIFLKHFDTSKQTLHGLGKVYAQRNAKLSDLIPTINEKMRWTPGTPIKLYEEIKPGMIELMKPKLTFSQSEIQDGDIVCFQVDIPEKEIHDLESQGLYSNPIQFYDFLQNRVMIVFRSKFEEPDQEHPEFSLVLSKKQTYDAMAAKVADYLRHDPIKLRFTTTHAANGSPKAILKRSLNQSIAEIISPTFANSTTTVILYEKLDVSIVELETKRSLKVIWTGIHNKEESTHSFLLPKTSMVHELAEHLSKQITVPAGSNGSGKIRVFEVSKDGKSQKEFTGSEMIGNIPDPVELYAEEIPWEELDAEDADKVISVFHFSKEVSRTHGVPFKFVVKPAERFADTKKRLQARIGVTDKDFGRYRFALIQAATFKQPSYIEDDDTLYDHKFAPEDVLGLDHVDKSGKTRTGTGERAIVIRG</sequence>
<keyword evidence="2" id="KW-1185">Reference proteome</keyword>
<proteinExistence type="predicted"/>
<name>A0ACB8SD50_9AGAM</name>
<reference evidence="1" key="2">
    <citation type="journal article" date="2022" name="New Phytol.">
        <title>Evolutionary transition to the ectomycorrhizal habit in the genomes of a hyperdiverse lineage of mushroom-forming fungi.</title>
        <authorList>
            <person name="Looney B."/>
            <person name="Miyauchi S."/>
            <person name="Morin E."/>
            <person name="Drula E."/>
            <person name="Courty P.E."/>
            <person name="Kohler A."/>
            <person name="Kuo A."/>
            <person name="LaButti K."/>
            <person name="Pangilinan J."/>
            <person name="Lipzen A."/>
            <person name="Riley R."/>
            <person name="Andreopoulos W."/>
            <person name="He G."/>
            <person name="Johnson J."/>
            <person name="Nolan M."/>
            <person name="Tritt A."/>
            <person name="Barry K.W."/>
            <person name="Grigoriev I.V."/>
            <person name="Nagy L.G."/>
            <person name="Hibbett D."/>
            <person name="Henrissat B."/>
            <person name="Matheny P.B."/>
            <person name="Labbe J."/>
            <person name="Martin F.M."/>
        </authorList>
    </citation>
    <scope>NUCLEOTIDE SEQUENCE</scope>
    <source>
        <strain evidence="1">FP105234-sp</strain>
    </source>
</reference>
<reference evidence="1" key="1">
    <citation type="submission" date="2021-02" db="EMBL/GenBank/DDBJ databases">
        <authorList>
            <consortium name="DOE Joint Genome Institute"/>
            <person name="Ahrendt S."/>
            <person name="Looney B.P."/>
            <person name="Miyauchi S."/>
            <person name="Morin E."/>
            <person name="Drula E."/>
            <person name="Courty P.E."/>
            <person name="Chicoki N."/>
            <person name="Fauchery L."/>
            <person name="Kohler A."/>
            <person name="Kuo A."/>
            <person name="Labutti K."/>
            <person name="Pangilinan J."/>
            <person name="Lipzen A."/>
            <person name="Riley R."/>
            <person name="Andreopoulos W."/>
            <person name="He G."/>
            <person name="Johnson J."/>
            <person name="Barry K.W."/>
            <person name="Grigoriev I.V."/>
            <person name="Nagy L."/>
            <person name="Hibbett D."/>
            <person name="Henrissat B."/>
            <person name="Matheny P.B."/>
            <person name="Labbe J."/>
            <person name="Martin F."/>
        </authorList>
    </citation>
    <scope>NUCLEOTIDE SEQUENCE</scope>
    <source>
        <strain evidence="1">FP105234-sp</strain>
    </source>
</reference>
<organism evidence="1 2">
    <name type="scientific">Auriscalpium vulgare</name>
    <dbReference type="NCBI Taxonomy" id="40419"/>
    <lineage>
        <taxon>Eukaryota</taxon>
        <taxon>Fungi</taxon>
        <taxon>Dikarya</taxon>
        <taxon>Basidiomycota</taxon>
        <taxon>Agaricomycotina</taxon>
        <taxon>Agaricomycetes</taxon>
        <taxon>Russulales</taxon>
        <taxon>Auriscalpiaceae</taxon>
        <taxon>Auriscalpium</taxon>
    </lineage>
</organism>
<accession>A0ACB8SD50</accession>
<dbReference type="EMBL" id="MU275838">
    <property type="protein sequence ID" value="KAI0054187.1"/>
    <property type="molecule type" value="Genomic_DNA"/>
</dbReference>